<proteinExistence type="predicted"/>
<protein>
    <submittedName>
        <fullName evidence="2">Uncharacterized protein</fullName>
    </submittedName>
</protein>
<evidence type="ECO:0000256" key="1">
    <source>
        <dbReference type="SAM" id="MobiDB-lite"/>
    </source>
</evidence>
<feature type="region of interest" description="Disordered" evidence="1">
    <location>
        <begin position="42"/>
        <end position="110"/>
    </location>
</feature>
<evidence type="ECO:0000313" key="3">
    <source>
        <dbReference type="Proteomes" id="UP001295444"/>
    </source>
</evidence>
<feature type="compositionally biased region" description="Basic residues" evidence="1">
    <location>
        <begin position="70"/>
        <end position="83"/>
    </location>
</feature>
<gene>
    <name evidence="2" type="ORF">PECUL_23A035994</name>
</gene>
<evidence type="ECO:0000313" key="2">
    <source>
        <dbReference type="EMBL" id="CAH2222150.1"/>
    </source>
</evidence>
<organism evidence="2 3">
    <name type="scientific">Pelobates cultripes</name>
    <name type="common">Western spadefoot toad</name>
    <dbReference type="NCBI Taxonomy" id="61616"/>
    <lineage>
        <taxon>Eukaryota</taxon>
        <taxon>Metazoa</taxon>
        <taxon>Chordata</taxon>
        <taxon>Craniata</taxon>
        <taxon>Vertebrata</taxon>
        <taxon>Euteleostomi</taxon>
        <taxon>Amphibia</taxon>
        <taxon>Batrachia</taxon>
        <taxon>Anura</taxon>
        <taxon>Pelobatoidea</taxon>
        <taxon>Pelobatidae</taxon>
        <taxon>Pelobates</taxon>
    </lineage>
</organism>
<sequence length="110" mass="12582">MEGSFTAAQCDIRRETEHRYNRIFSALWERLEALMQTPYSGTTTGGTLQGPTSAVARSNKACPTHLTRMTGKHRRRRRQHRVAKNPETPMPHRQRLPHHACKNPRAALPT</sequence>
<reference evidence="2" key="1">
    <citation type="submission" date="2022-03" db="EMBL/GenBank/DDBJ databases">
        <authorList>
            <person name="Alioto T."/>
            <person name="Alioto T."/>
            <person name="Gomez Garrido J."/>
        </authorList>
    </citation>
    <scope>NUCLEOTIDE SEQUENCE</scope>
</reference>
<keyword evidence="3" id="KW-1185">Reference proteome</keyword>
<dbReference type="AlphaFoldDB" id="A0AAD1R368"/>
<feature type="compositionally biased region" description="Basic residues" evidence="1">
    <location>
        <begin position="92"/>
        <end position="102"/>
    </location>
</feature>
<name>A0AAD1R368_PELCU</name>
<dbReference type="EMBL" id="OW240912">
    <property type="protein sequence ID" value="CAH2222150.1"/>
    <property type="molecule type" value="Genomic_DNA"/>
</dbReference>
<dbReference type="Proteomes" id="UP001295444">
    <property type="component" value="Chromosome 01"/>
</dbReference>
<accession>A0AAD1R368</accession>